<dbReference type="EMBL" id="RCUX01000001">
    <property type="protein sequence ID" value="RLP77885.1"/>
    <property type="molecule type" value="Genomic_DNA"/>
</dbReference>
<accession>A0A3L7ACZ0</accession>
<proteinExistence type="predicted"/>
<dbReference type="OrthoDB" id="9808443at2"/>
<dbReference type="AlphaFoldDB" id="A0A3L7ACZ0"/>
<evidence type="ECO:0000313" key="2">
    <source>
        <dbReference type="Proteomes" id="UP000272503"/>
    </source>
</evidence>
<dbReference type="GO" id="GO:0016740">
    <property type="term" value="F:transferase activity"/>
    <property type="evidence" value="ECO:0007669"/>
    <property type="project" value="UniProtKB-KW"/>
</dbReference>
<dbReference type="Pfam" id="PF08843">
    <property type="entry name" value="AbiEii"/>
    <property type="match status" value="1"/>
</dbReference>
<gene>
    <name evidence="1" type="ORF">D9V32_00690</name>
</gene>
<dbReference type="Proteomes" id="UP000272503">
    <property type="component" value="Unassembled WGS sequence"/>
</dbReference>
<keyword evidence="2" id="KW-1185">Reference proteome</keyword>
<comment type="caution">
    <text evidence="1">The sequence shown here is derived from an EMBL/GenBank/DDBJ whole genome shotgun (WGS) entry which is preliminary data.</text>
</comment>
<dbReference type="RefSeq" id="WP_121646978.1">
    <property type="nucleotide sequence ID" value="NZ_RCUX01000001.1"/>
</dbReference>
<protein>
    <submittedName>
        <fullName evidence="1">Nucleotidyl transferase AbiEii/AbiGii toxin family protein</fullName>
    </submittedName>
</protein>
<evidence type="ECO:0000313" key="1">
    <source>
        <dbReference type="EMBL" id="RLP77885.1"/>
    </source>
</evidence>
<dbReference type="InterPro" id="IPR014942">
    <property type="entry name" value="AbiEii"/>
</dbReference>
<name>A0A3L7ACZ0_9MICO</name>
<keyword evidence="1" id="KW-0808">Transferase</keyword>
<reference evidence="1 2" key="1">
    <citation type="submission" date="2018-10" db="EMBL/GenBank/DDBJ databases">
        <authorList>
            <person name="Li J."/>
        </authorList>
    </citation>
    <scope>NUCLEOTIDE SEQUENCE [LARGE SCALE GENOMIC DNA]</scope>
    <source>
        <strain evidence="1 2">IF 016277</strain>
    </source>
</reference>
<organism evidence="1 2">
    <name type="scientific">Mycetocola tolaasinivorans</name>
    <dbReference type="NCBI Taxonomy" id="76635"/>
    <lineage>
        <taxon>Bacteria</taxon>
        <taxon>Bacillati</taxon>
        <taxon>Actinomycetota</taxon>
        <taxon>Actinomycetes</taxon>
        <taxon>Micrococcales</taxon>
        <taxon>Microbacteriaceae</taxon>
        <taxon>Mycetocola</taxon>
    </lineage>
</organism>
<sequence length="304" mass="33711">MNASAQYGTPVGDATLAIQKLARKSGADVQELQTLYVLEALLGRIAHSPYRDDFVLKGGVLLAAFAARRPTRDIDVQATGVANDVSEVEERIRLIAGIELKDGVVFDPETIGASIIRESDHYVGIRVKLVGVLGRARLNIGIDVNFGDPIWPEPLHIEFPRLIELDLPPLWVLGYPMSMVFAEKTVTVFDRGVANTRWRDFADIYVLLRRHPASVNELLSALTIVAGYRGVRITSVLPELEPMRVLAQPGWAAWRNRTHRTHDLPESFSEVLLAISGFVDPLLTRLSYADATWNPPTGTWVLDD</sequence>